<dbReference type="PANTHER" id="PTHR43751:SF3">
    <property type="entry name" value="SULFATASE N-TERMINAL DOMAIN-CONTAINING PROTEIN"/>
    <property type="match status" value="1"/>
</dbReference>
<accession>A0ABP8C2Z0</accession>
<dbReference type="PANTHER" id="PTHR43751">
    <property type="entry name" value="SULFATASE"/>
    <property type="match status" value="1"/>
</dbReference>
<reference evidence="3" key="1">
    <citation type="journal article" date="2019" name="Int. J. Syst. Evol. Microbiol.">
        <title>The Global Catalogue of Microorganisms (GCM) 10K type strain sequencing project: providing services to taxonomists for standard genome sequencing and annotation.</title>
        <authorList>
            <consortium name="The Broad Institute Genomics Platform"/>
            <consortium name="The Broad Institute Genome Sequencing Center for Infectious Disease"/>
            <person name="Wu L."/>
            <person name="Ma J."/>
        </authorList>
    </citation>
    <scope>NUCLEOTIDE SEQUENCE [LARGE SCALE GENOMIC DNA]</scope>
    <source>
        <strain evidence="3">JCM 17630</strain>
    </source>
</reference>
<evidence type="ECO:0000313" key="2">
    <source>
        <dbReference type="EMBL" id="GAA4232826.1"/>
    </source>
</evidence>
<dbReference type="RefSeq" id="WP_344786835.1">
    <property type="nucleotide sequence ID" value="NZ_BAABCA010000002.1"/>
</dbReference>
<comment type="caution">
    <text evidence="2">The sequence shown here is derived from an EMBL/GenBank/DDBJ whole genome shotgun (WGS) entry which is preliminary data.</text>
</comment>
<dbReference type="Proteomes" id="UP001501496">
    <property type="component" value="Unassembled WGS sequence"/>
</dbReference>
<keyword evidence="3" id="KW-1185">Reference proteome</keyword>
<dbReference type="InterPro" id="IPR017850">
    <property type="entry name" value="Alkaline_phosphatase_core_sf"/>
</dbReference>
<gene>
    <name evidence="2" type="ORF">GCM10022291_08410</name>
</gene>
<dbReference type="SUPFAM" id="SSF53649">
    <property type="entry name" value="Alkaline phosphatase-like"/>
    <property type="match status" value="1"/>
</dbReference>
<dbReference type="InterPro" id="IPR052701">
    <property type="entry name" value="GAG_Ulvan_Degrading_Sulfatases"/>
</dbReference>
<dbReference type="PROSITE" id="PS51257">
    <property type="entry name" value="PROKAR_LIPOPROTEIN"/>
    <property type="match status" value="1"/>
</dbReference>
<sequence>MKLRFALLLLLAVTFSCKNKTKAENKVEVTKKKPNILIIFPDQLRRYSAGFWSESPYKELAQGKGDPVITPNIDKLAKNGVVFTNAISNFPLCSPYRGMMLSGRYPEQNGIWNNCKKGRDYSLKDDIDIIPDLFYKAGYNTSYFGKCHWLKTEPLFDDSGNYVGTEEAPGGHYTNIYDTYIPPGKKRHSIEYFYQALKDEHFNPRVYSNIPETIEGKQDGELHLPKMFSAKNEANQIITYLKNQNKRRDPNKPFCMIWSMNPPHNPWDDENTDMQVLHEYYDQDKYAKIDKKLVVRENADLEVANYARHYYANVTSADKYIGLVLNELEKMGELDNTIVMFSSDHGEMLGSHSNTGKNVFELESLAIPFIVHWPKGVKSGINDVLFGAPDVLPTAMGLAGLKEEIPSDIEGVNYASLLLDNKAEKVTKPEAVLIMLGNSRGVMTKRYTLCVQENKKPWNSDEGSKVEEAYYYDNLNDPYQLNKIKLQTNPEVSKFLLSSLGALLEKTNDPWFKKKRFNDLIIYPTL</sequence>
<name>A0ABP8C2Z0_9FLAO</name>
<dbReference type="InterPro" id="IPR000917">
    <property type="entry name" value="Sulfatase_N"/>
</dbReference>
<dbReference type="Gene3D" id="3.30.1120.10">
    <property type="match status" value="1"/>
</dbReference>
<organism evidence="2 3">
    <name type="scientific">Postechiella marina</name>
    <dbReference type="NCBI Taxonomy" id="943941"/>
    <lineage>
        <taxon>Bacteria</taxon>
        <taxon>Pseudomonadati</taxon>
        <taxon>Bacteroidota</taxon>
        <taxon>Flavobacteriia</taxon>
        <taxon>Flavobacteriales</taxon>
        <taxon>Flavobacteriaceae</taxon>
        <taxon>Postechiella</taxon>
    </lineage>
</organism>
<dbReference type="CDD" id="cd16034">
    <property type="entry name" value="sulfatase_like"/>
    <property type="match status" value="1"/>
</dbReference>
<dbReference type="Gene3D" id="3.40.720.10">
    <property type="entry name" value="Alkaline Phosphatase, subunit A"/>
    <property type="match status" value="1"/>
</dbReference>
<evidence type="ECO:0000313" key="3">
    <source>
        <dbReference type="Proteomes" id="UP001501496"/>
    </source>
</evidence>
<protein>
    <submittedName>
        <fullName evidence="2">Sulfatase</fullName>
    </submittedName>
</protein>
<feature type="domain" description="Sulfatase N-terminal" evidence="1">
    <location>
        <begin position="34"/>
        <end position="400"/>
    </location>
</feature>
<dbReference type="EMBL" id="BAABCA010000002">
    <property type="protein sequence ID" value="GAA4232826.1"/>
    <property type="molecule type" value="Genomic_DNA"/>
</dbReference>
<evidence type="ECO:0000259" key="1">
    <source>
        <dbReference type="Pfam" id="PF00884"/>
    </source>
</evidence>
<proteinExistence type="predicted"/>
<dbReference type="Pfam" id="PF00884">
    <property type="entry name" value="Sulfatase"/>
    <property type="match status" value="1"/>
</dbReference>